<dbReference type="PANTHER" id="PTHR42976">
    <property type="entry name" value="BIFUNCTIONAL CHITINASE/LYSOZYME-RELATED"/>
    <property type="match status" value="1"/>
</dbReference>
<dbReference type="CDD" id="cd06543">
    <property type="entry name" value="GH18_PF-ChiA-like"/>
    <property type="match status" value="1"/>
</dbReference>
<dbReference type="RefSeq" id="WP_394835350.1">
    <property type="nucleotide sequence ID" value="NZ_CP089929.1"/>
</dbReference>
<evidence type="ECO:0000256" key="1">
    <source>
        <dbReference type="SAM" id="SignalP"/>
    </source>
</evidence>
<feature type="chain" id="PRO_5045113221" evidence="1">
    <location>
        <begin position="20"/>
        <end position="333"/>
    </location>
</feature>
<dbReference type="PANTHER" id="PTHR42976:SF1">
    <property type="entry name" value="GH18 DOMAIN-CONTAINING PROTEIN-RELATED"/>
    <property type="match status" value="1"/>
</dbReference>
<evidence type="ECO:0000313" key="2">
    <source>
        <dbReference type="EMBL" id="WXB05704.1"/>
    </source>
</evidence>
<dbReference type="Gene3D" id="3.20.20.80">
    <property type="entry name" value="Glycosidases"/>
    <property type="match status" value="1"/>
</dbReference>
<accession>A0ABZ2L451</accession>
<keyword evidence="1" id="KW-0732">Signal</keyword>
<dbReference type="SUPFAM" id="SSF51445">
    <property type="entry name" value="(Trans)glycosidases"/>
    <property type="match status" value="1"/>
</dbReference>
<dbReference type="InterPro" id="IPR052750">
    <property type="entry name" value="GH18_Chitinase"/>
</dbReference>
<gene>
    <name evidence="2" type="ORF">LVJ94_00300</name>
</gene>
<dbReference type="Proteomes" id="UP001374803">
    <property type="component" value="Chromosome"/>
</dbReference>
<dbReference type="PROSITE" id="PS51257">
    <property type="entry name" value="PROKAR_LIPOPROTEIN"/>
    <property type="match status" value="1"/>
</dbReference>
<feature type="signal peptide" evidence="1">
    <location>
        <begin position="1"/>
        <end position="19"/>
    </location>
</feature>
<name>A0ABZ2L451_9BACT</name>
<sequence length="333" mass="35125">MLRTTNFLFAGALALLACSGDVPDAAEPMAQTMSSPVAAEQDAVAAAIRVAPYIDITMNTPTLPAVARATGQKYFTLAFVLGSSAGCDPQWGGTIPLKEPRIINQINELRGLGGDVIIASGGAMSPYLENLCGSASALAAAYRKVLDATGATHLDIDVEASIPQDTVNTALATIQRERGTVISYTLRIQGQDYGLDPYSVTVLKSAAAKGVNVIVNPMLMNFGYSGDWGNAMVSAANATLAQIKREVWPNKTDAQLRAMFGVTPMIGRNDSGMITTQAHARNLLSWSRTNKIAFIGFWSVGRDNGGCPNGGVSPTCSGISQSTYEFTNIFKGF</sequence>
<reference evidence="2" key="1">
    <citation type="submission" date="2021-12" db="EMBL/GenBank/DDBJ databases">
        <title>Discovery of the Pendulisporaceae a myxobacterial family with distinct sporulation behavior and unique specialized metabolism.</title>
        <authorList>
            <person name="Garcia R."/>
            <person name="Popoff A."/>
            <person name="Bader C.D."/>
            <person name="Loehr J."/>
            <person name="Walesch S."/>
            <person name="Walt C."/>
            <person name="Boldt J."/>
            <person name="Bunk B."/>
            <person name="Haeckl F.J.F.P.J."/>
            <person name="Gunesch A.P."/>
            <person name="Birkelbach J."/>
            <person name="Nuebel U."/>
            <person name="Pietschmann T."/>
            <person name="Bach T."/>
            <person name="Mueller R."/>
        </authorList>
    </citation>
    <scope>NUCLEOTIDE SEQUENCE</scope>
    <source>
        <strain evidence="2">MSr11367</strain>
    </source>
</reference>
<organism evidence="2 3">
    <name type="scientific">Pendulispora rubella</name>
    <dbReference type="NCBI Taxonomy" id="2741070"/>
    <lineage>
        <taxon>Bacteria</taxon>
        <taxon>Pseudomonadati</taxon>
        <taxon>Myxococcota</taxon>
        <taxon>Myxococcia</taxon>
        <taxon>Myxococcales</taxon>
        <taxon>Sorangiineae</taxon>
        <taxon>Pendulisporaceae</taxon>
        <taxon>Pendulispora</taxon>
    </lineage>
</organism>
<dbReference type="EMBL" id="CP089983">
    <property type="protein sequence ID" value="WXB05704.1"/>
    <property type="molecule type" value="Genomic_DNA"/>
</dbReference>
<evidence type="ECO:0000313" key="3">
    <source>
        <dbReference type="Proteomes" id="UP001374803"/>
    </source>
</evidence>
<keyword evidence="3" id="KW-1185">Reference proteome</keyword>
<proteinExistence type="predicted"/>
<dbReference type="InterPro" id="IPR017853">
    <property type="entry name" value="GH"/>
</dbReference>
<protein>
    <submittedName>
        <fullName evidence="2">Chitinase</fullName>
    </submittedName>
</protein>